<sequence length="391" mass="44255">MAFQSLFSKVEQNDLIRDRIWNMSETIYKRKENGAETAGRRRILLQLLEHEGFEDGIEQTLLHDNSTKDEQKGLNSESERMTTVDTKPSSATDSPCPDCFPFLNWNEEALESNKEKAAVLRSLVATVKSQSAPDDSLDDKIVKFLDYVSPQNFFSADALLGSFGPTTDLSSRDFVQSVVVLLSTPSQAITTAAMNMLNSFVLFNSATVRLGLVKADLIPQIINTLNPQSLSFAESVDIHIYLMKIIDFSFWLAAPLGLEDLEIEDRNEQLAVRETIFKQILLPSEKYICHLCVNRYSIDHEKLSERFLYLLSQLLQLCTYHKPTIDFVLLMPLSQRKETTTTHRSKSLRIADRDVFVLAHHQDSVHRTFLVGLVPNFCDKATMNRGIVDGA</sequence>
<evidence type="ECO:0000313" key="2">
    <source>
        <dbReference type="EMBL" id="KAK2947872.1"/>
    </source>
</evidence>
<keyword evidence="3" id="KW-1185">Reference proteome</keyword>
<evidence type="ECO:0000313" key="3">
    <source>
        <dbReference type="Proteomes" id="UP001281761"/>
    </source>
</evidence>
<dbReference type="Proteomes" id="UP001281761">
    <property type="component" value="Unassembled WGS sequence"/>
</dbReference>
<dbReference type="EMBL" id="JARBJD010000189">
    <property type="protein sequence ID" value="KAK2947872.1"/>
    <property type="molecule type" value="Genomic_DNA"/>
</dbReference>
<gene>
    <name evidence="2" type="ORF">BLNAU_17197</name>
</gene>
<accession>A0ABQ9X7Q6</accession>
<name>A0ABQ9X7Q6_9EUKA</name>
<organism evidence="2 3">
    <name type="scientific">Blattamonas nauphoetae</name>
    <dbReference type="NCBI Taxonomy" id="2049346"/>
    <lineage>
        <taxon>Eukaryota</taxon>
        <taxon>Metamonada</taxon>
        <taxon>Preaxostyla</taxon>
        <taxon>Oxymonadida</taxon>
        <taxon>Blattamonas</taxon>
    </lineage>
</organism>
<evidence type="ECO:0000256" key="1">
    <source>
        <dbReference type="SAM" id="MobiDB-lite"/>
    </source>
</evidence>
<protein>
    <submittedName>
        <fullName evidence="2">Uncharacterized protein</fullName>
    </submittedName>
</protein>
<feature type="region of interest" description="Disordered" evidence="1">
    <location>
        <begin position="64"/>
        <end position="92"/>
    </location>
</feature>
<proteinExistence type="predicted"/>
<comment type="caution">
    <text evidence="2">The sequence shown here is derived from an EMBL/GenBank/DDBJ whole genome shotgun (WGS) entry which is preliminary data.</text>
</comment>
<feature type="compositionally biased region" description="Polar residues" evidence="1">
    <location>
        <begin position="83"/>
        <end position="92"/>
    </location>
</feature>
<reference evidence="2 3" key="1">
    <citation type="journal article" date="2022" name="bioRxiv">
        <title>Genomics of Preaxostyla Flagellates Illuminates Evolutionary Transitions and the Path Towards Mitochondrial Loss.</title>
        <authorList>
            <person name="Novak L.V.F."/>
            <person name="Treitli S.C."/>
            <person name="Pyrih J."/>
            <person name="Halakuc P."/>
            <person name="Pipaliya S.V."/>
            <person name="Vacek V."/>
            <person name="Brzon O."/>
            <person name="Soukal P."/>
            <person name="Eme L."/>
            <person name="Dacks J.B."/>
            <person name="Karnkowska A."/>
            <person name="Elias M."/>
            <person name="Hampl V."/>
        </authorList>
    </citation>
    <scope>NUCLEOTIDE SEQUENCE [LARGE SCALE GENOMIC DNA]</scope>
    <source>
        <strain evidence="2">NAU3</strain>
        <tissue evidence="2">Gut</tissue>
    </source>
</reference>
<feature type="compositionally biased region" description="Basic and acidic residues" evidence="1">
    <location>
        <begin position="65"/>
        <end position="82"/>
    </location>
</feature>